<evidence type="ECO:0000256" key="3">
    <source>
        <dbReference type="ARBA" id="ARBA00022692"/>
    </source>
</evidence>
<keyword evidence="5 6" id="KW-0472">Membrane</keyword>
<dbReference type="GO" id="GO:0022857">
    <property type="term" value="F:transmembrane transporter activity"/>
    <property type="evidence" value="ECO:0007669"/>
    <property type="project" value="InterPro"/>
</dbReference>
<dbReference type="Pfam" id="PF13520">
    <property type="entry name" value="AA_permease_2"/>
    <property type="match status" value="1"/>
</dbReference>
<feature type="transmembrane region" description="Helical" evidence="6">
    <location>
        <begin position="92"/>
        <end position="117"/>
    </location>
</feature>
<feature type="transmembrane region" description="Helical" evidence="6">
    <location>
        <begin position="300"/>
        <end position="325"/>
    </location>
</feature>
<feature type="transmembrane region" description="Helical" evidence="6">
    <location>
        <begin position="18"/>
        <end position="39"/>
    </location>
</feature>
<evidence type="ECO:0000256" key="6">
    <source>
        <dbReference type="SAM" id="Phobius"/>
    </source>
</evidence>
<evidence type="ECO:0000256" key="2">
    <source>
        <dbReference type="ARBA" id="ARBA00022475"/>
    </source>
</evidence>
<comment type="subcellular location">
    <subcellularLocation>
        <location evidence="1">Cell membrane</location>
        <topology evidence="1">Multi-pass membrane protein</topology>
    </subcellularLocation>
</comment>
<evidence type="ECO:0000256" key="5">
    <source>
        <dbReference type="ARBA" id="ARBA00023136"/>
    </source>
</evidence>
<keyword evidence="2" id="KW-1003">Cell membrane</keyword>
<dbReference type="RefSeq" id="WP_230339800.1">
    <property type="nucleotide sequence ID" value="NZ_CP069798.1"/>
</dbReference>
<dbReference type="KEGG" id="ptes:JQU52_03690"/>
<feature type="transmembrane region" description="Helical" evidence="6">
    <location>
        <begin position="410"/>
        <end position="429"/>
    </location>
</feature>
<feature type="transmembrane region" description="Helical" evidence="6">
    <location>
        <begin position="441"/>
        <end position="458"/>
    </location>
</feature>
<dbReference type="EMBL" id="CP069798">
    <property type="protein sequence ID" value="QRQ82517.1"/>
    <property type="molecule type" value="Genomic_DNA"/>
</dbReference>
<evidence type="ECO:0000313" key="8">
    <source>
        <dbReference type="Proteomes" id="UP000653156"/>
    </source>
</evidence>
<feature type="transmembrane region" description="Helical" evidence="6">
    <location>
        <begin position="371"/>
        <end position="394"/>
    </location>
</feature>
<dbReference type="PIRSF" id="PIRSF006060">
    <property type="entry name" value="AA_transporter"/>
    <property type="match status" value="1"/>
</dbReference>
<dbReference type="InterPro" id="IPR002293">
    <property type="entry name" value="AA/rel_permease1"/>
</dbReference>
<name>A0A892ZL44_9NEIS</name>
<keyword evidence="8" id="KW-1185">Reference proteome</keyword>
<feature type="transmembrane region" description="Helical" evidence="6">
    <location>
        <begin position="137"/>
        <end position="157"/>
    </location>
</feature>
<protein>
    <submittedName>
        <fullName evidence="7">APC family permease</fullName>
    </submittedName>
</protein>
<dbReference type="Proteomes" id="UP000653156">
    <property type="component" value="Chromosome"/>
</dbReference>
<keyword evidence="4 6" id="KW-1133">Transmembrane helix</keyword>
<dbReference type="PANTHER" id="PTHR42770:SF7">
    <property type="entry name" value="MEMBRANE PROTEIN"/>
    <property type="match status" value="1"/>
</dbReference>
<dbReference type="Gene3D" id="1.20.1740.10">
    <property type="entry name" value="Amino acid/polyamine transporter I"/>
    <property type="match status" value="1"/>
</dbReference>
<proteinExistence type="predicted"/>
<dbReference type="GO" id="GO:0005886">
    <property type="term" value="C:plasma membrane"/>
    <property type="evidence" value="ECO:0007669"/>
    <property type="project" value="UniProtKB-SubCell"/>
</dbReference>
<feature type="transmembrane region" description="Helical" evidence="6">
    <location>
        <begin position="346"/>
        <end position="365"/>
    </location>
</feature>
<accession>A0A892ZL44</accession>
<sequence>MTEQNHHQFERILGTKEVFALAFGAMIGWGWIVLTGTWVQTAGSIGAILSLAIGAVIIMFIGLAYAELCAAMPHEGGEHIFSYRALGHSASFLCTWAIILGYVSVVAFEAVALPTVVDHVVPNYQKILLWNVAGWDVYLTWALVGMVGTVAVTWINLVGVQTASKVQTVVTALIVLVGVAFVLAAPFGGSFANLSPMFNETPVEGSPFPALIAGMLPVLMMVPFMFVGFDVIPQAASEINMPAKSIGKMLLISVFAATVFYCAIVLGVGLALDESQMSPDVLSTPQAMQIVYNSPLAAKIMVLAGLAGIITSWNAFFIGGSRAIYAMAHAKMLPAFLAKLHPKYKTPTNAILLIAIPTFFAPLLGRKALLWFVNAGSLAIVIAYFMVCISFLVLRRREPNMPRPFRVKNGTLVGFIACLLSLGLIYMYLPFSPSALSVEEWVIFWAWMLLGLVMYLVARKQFGLKESDRIMRAQWEEDEAKNRDYVRTHPNE</sequence>
<feature type="transmembrane region" description="Helical" evidence="6">
    <location>
        <begin position="208"/>
        <end position="229"/>
    </location>
</feature>
<dbReference type="PANTHER" id="PTHR42770">
    <property type="entry name" value="AMINO ACID TRANSPORTER-RELATED"/>
    <property type="match status" value="1"/>
</dbReference>
<reference evidence="7" key="1">
    <citation type="submission" date="2021-02" db="EMBL/GenBank/DDBJ databases">
        <title>Neisseriaceae sp. 26B isolated from the cloaca of a Common Toad-headed Turtle (Mesoclemmys nasuta).</title>
        <authorList>
            <person name="Spergser J."/>
            <person name="Busse H.-J."/>
        </authorList>
    </citation>
    <scope>NUCLEOTIDE SEQUENCE</scope>
    <source>
        <strain evidence="7">26B</strain>
    </source>
</reference>
<feature type="transmembrane region" description="Helical" evidence="6">
    <location>
        <begin position="250"/>
        <end position="272"/>
    </location>
</feature>
<feature type="transmembrane region" description="Helical" evidence="6">
    <location>
        <begin position="45"/>
        <end position="71"/>
    </location>
</feature>
<keyword evidence="3 6" id="KW-0812">Transmembrane</keyword>
<evidence type="ECO:0000313" key="7">
    <source>
        <dbReference type="EMBL" id="QRQ82517.1"/>
    </source>
</evidence>
<dbReference type="InterPro" id="IPR050367">
    <property type="entry name" value="APC_superfamily"/>
</dbReference>
<dbReference type="AlphaFoldDB" id="A0A892ZL44"/>
<organism evidence="7 8">
    <name type="scientific">Paralysiella testudinis</name>
    <dbReference type="NCBI Taxonomy" id="2809020"/>
    <lineage>
        <taxon>Bacteria</taxon>
        <taxon>Pseudomonadati</taxon>
        <taxon>Pseudomonadota</taxon>
        <taxon>Betaproteobacteria</taxon>
        <taxon>Neisseriales</taxon>
        <taxon>Neisseriaceae</taxon>
        <taxon>Paralysiella</taxon>
    </lineage>
</organism>
<evidence type="ECO:0000256" key="1">
    <source>
        <dbReference type="ARBA" id="ARBA00004651"/>
    </source>
</evidence>
<evidence type="ECO:0000256" key="4">
    <source>
        <dbReference type="ARBA" id="ARBA00022989"/>
    </source>
</evidence>
<feature type="transmembrane region" description="Helical" evidence="6">
    <location>
        <begin position="169"/>
        <end position="188"/>
    </location>
</feature>
<gene>
    <name evidence="7" type="ORF">JQU52_03690</name>
</gene>